<evidence type="ECO:0000256" key="6">
    <source>
        <dbReference type="ARBA" id="ARBA00029321"/>
    </source>
</evidence>
<dbReference type="PROSITE" id="PS00174">
    <property type="entry name" value="P_GLUCOSE_ISOMERASE_2"/>
    <property type="match status" value="1"/>
</dbReference>
<evidence type="ECO:0000256" key="4">
    <source>
        <dbReference type="ARBA" id="ARBA00023152"/>
    </source>
</evidence>
<protein>
    <recommendedName>
        <fullName evidence="7">Glucose-6-phosphate isomerase</fullName>
        <shortName evidence="7">GPI</shortName>
        <ecNumber evidence="7">5.3.1.9</ecNumber>
    </recommendedName>
    <alternativeName>
        <fullName evidence="7">Phosphoglucose isomerase</fullName>
        <shortName evidence="7">PGI</shortName>
    </alternativeName>
    <alternativeName>
        <fullName evidence="7">Phosphohexose isomerase</fullName>
        <shortName evidence="7">PHI</shortName>
    </alternativeName>
</protein>
<evidence type="ECO:0000256" key="8">
    <source>
        <dbReference type="RuleBase" id="RU000612"/>
    </source>
</evidence>
<dbReference type="PROSITE" id="PS00765">
    <property type="entry name" value="P_GLUCOSE_ISOMERASE_1"/>
    <property type="match status" value="1"/>
</dbReference>
<dbReference type="Gene3D" id="1.10.1390.10">
    <property type="match status" value="1"/>
</dbReference>
<comment type="pathway">
    <text evidence="1 7 8">Carbohydrate degradation; glycolysis; D-glyceraldehyde 3-phosphate and glycerone phosphate from D-glucose: step 2/4.</text>
</comment>
<dbReference type="EC" id="5.3.1.9" evidence="7"/>
<comment type="function">
    <text evidence="7">Catalyzes the reversible isomerization of glucose-6-phosphate to fructose-6-phosphate.</text>
</comment>
<dbReference type="HAMAP" id="MF_00473">
    <property type="entry name" value="G6P_isomerase"/>
    <property type="match status" value="1"/>
</dbReference>
<dbReference type="InterPro" id="IPR023096">
    <property type="entry name" value="G6P_Isomerase_C"/>
</dbReference>
<dbReference type="InterPro" id="IPR035476">
    <property type="entry name" value="SIS_PGI_1"/>
</dbReference>
<dbReference type="NCBIfam" id="NF001211">
    <property type="entry name" value="PRK00179.1"/>
    <property type="match status" value="1"/>
</dbReference>
<evidence type="ECO:0000313" key="10">
    <source>
        <dbReference type="Proteomes" id="UP000280792"/>
    </source>
</evidence>
<comment type="similarity">
    <text evidence="2 7 8">Belongs to the GPI family.</text>
</comment>
<dbReference type="Gene3D" id="3.40.50.10490">
    <property type="entry name" value="Glucose-6-phosphate isomerase like protein, domain 1"/>
    <property type="match status" value="2"/>
</dbReference>
<evidence type="ECO:0000256" key="2">
    <source>
        <dbReference type="ARBA" id="ARBA00006604"/>
    </source>
</evidence>
<comment type="pathway">
    <text evidence="7">Carbohydrate biosynthesis; gluconeogenesis.</text>
</comment>
<keyword evidence="3 7" id="KW-0312">Gluconeogenesis</keyword>
<evidence type="ECO:0000313" key="9">
    <source>
        <dbReference type="EMBL" id="RRJ84484.1"/>
    </source>
</evidence>
<keyword evidence="4 7" id="KW-0324">Glycolysis</keyword>
<dbReference type="InterPro" id="IPR046348">
    <property type="entry name" value="SIS_dom_sf"/>
</dbReference>
<accession>A0A3P3VPW3</accession>
<dbReference type="Pfam" id="PF00342">
    <property type="entry name" value="PGI"/>
    <property type="match status" value="1"/>
</dbReference>
<dbReference type="GO" id="GO:0051156">
    <property type="term" value="P:glucose 6-phosphate metabolic process"/>
    <property type="evidence" value="ECO:0007669"/>
    <property type="project" value="TreeGrafter"/>
</dbReference>
<dbReference type="PRINTS" id="PR00662">
    <property type="entry name" value="G6PISOMERASE"/>
</dbReference>
<reference evidence="9 10" key="2">
    <citation type="submission" date="2018-12" db="EMBL/GenBank/DDBJ databases">
        <title>Simiduia agarivorans gen. nov., sp. nov., a marine, agarolytic bacterium isolated from shallow coastal water from Keelung, Taiwan.</title>
        <authorList>
            <person name="Shieh W.Y."/>
        </authorList>
    </citation>
    <scope>NUCLEOTIDE SEQUENCE [LARGE SCALE GENOMIC DNA]</scope>
    <source>
        <strain evidence="9 10">GTF-13</strain>
    </source>
</reference>
<dbReference type="CDD" id="cd05015">
    <property type="entry name" value="SIS_PGI_1"/>
    <property type="match status" value="1"/>
</dbReference>
<organism evidence="9 10">
    <name type="scientific">Aestuariirhabdus litorea</name>
    <dbReference type="NCBI Taxonomy" id="2528527"/>
    <lineage>
        <taxon>Bacteria</taxon>
        <taxon>Pseudomonadati</taxon>
        <taxon>Pseudomonadota</taxon>
        <taxon>Gammaproteobacteria</taxon>
        <taxon>Oceanospirillales</taxon>
        <taxon>Aestuariirhabdaceae</taxon>
        <taxon>Aestuariirhabdus</taxon>
    </lineage>
</organism>
<dbReference type="GO" id="GO:0005829">
    <property type="term" value="C:cytosol"/>
    <property type="evidence" value="ECO:0007669"/>
    <property type="project" value="TreeGrafter"/>
</dbReference>
<proteinExistence type="inferred from homology"/>
<comment type="caution">
    <text evidence="9">The sequence shown here is derived from an EMBL/GenBank/DDBJ whole genome shotgun (WGS) entry which is preliminary data.</text>
</comment>
<dbReference type="GO" id="GO:0048029">
    <property type="term" value="F:monosaccharide binding"/>
    <property type="evidence" value="ECO:0007669"/>
    <property type="project" value="TreeGrafter"/>
</dbReference>
<dbReference type="InterPro" id="IPR018189">
    <property type="entry name" value="Phosphoglucose_isomerase_CS"/>
</dbReference>
<dbReference type="GO" id="GO:0004347">
    <property type="term" value="F:glucose-6-phosphate isomerase activity"/>
    <property type="evidence" value="ECO:0007669"/>
    <property type="project" value="UniProtKB-UniRule"/>
</dbReference>
<evidence type="ECO:0000256" key="5">
    <source>
        <dbReference type="ARBA" id="ARBA00023235"/>
    </source>
</evidence>
<comment type="subcellular location">
    <subcellularLocation>
        <location evidence="7">Cytoplasm</location>
    </subcellularLocation>
</comment>
<dbReference type="GO" id="GO:0006094">
    <property type="term" value="P:gluconeogenesis"/>
    <property type="evidence" value="ECO:0007669"/>
    <property type="project" value="UniProtKB-UniRule"/>
</dbReference>
<name>A0A3P3VPW3_9GAMM</name>
<dbReference type="PANTHER" id="PTHR11469:SF1">
    <property type="entry name" value="GLUCOSE-6-PHOSPHATE ISOMERASE"/>
    <property type="match status" value="1"/>
</dbReference>
<feature type="active site" evidence="7">
    <location>
        <position position="403"/>
    </location>
</feature>
<evidence type="ECO:0000256" key="7">
    <source>
        <dbReference type="HAMAP-Rule" id="MF_00473"/>
    </source>
</evidence>
<dbReference type="RefSeq" id="WP_125014913.1">
    <property type="nucleotide sequence ID" value="NZ_QWEZ01000001.1"/>
</dbReference>
<dbReference type="InterPro" id="IPR001672">
    <property type="entry name" value="G6P_Isomerase"/>
</dbReference>
<dbReference type="Proteomes" id="UP000280792">
    <property type="component" value="Unassembled WGS sequence"/>
</dbReference>
<dbReference type="CDD" id="cd05016">
    <property type="entry name" value="SIS_PGI_2"/>
    <property type="match status" value="1"/>
</dbReference>
<keyword evidence="7" id="KW-0963">Cytoplasm</keyword>
<dbReference type="GO" id="GO:0097367">
    <property type="term" value="F:carbohydrate derivative binding"/>
    <property type="evidence" value="ECO:0007669"/>
    <property type="project" value="InterPro"/>
</dbReference>
<comment type="catalytic activity">
    <reaction evidence="6 7 8">
        <text>alpha-D-glucose 6-phosphate = beta-D-fructose 6-phosphate</text>
        <dbReference type="Rhea" id="RHEA:11816"/>
        <dbReference type="ChEBI" id="CHEBI:57634"/>
        <dbReference type="ChEBI" id="CHEBI:58225"/>
        <dbReference type="EC" id="5.3.1.9"/>
    </reaction>
</comment>
<dbReference type="GO" id="GO:0006096">
    <property type="term" value="P:glycolytic process"/>
    <property type="evidence" value="ECO:0007669"/>
    <property type="project" value="UniProtKB-UniRule"/>
</dbReference>
<keyword evidence="5 7" id="KW-0413">Isomerase</keyword>
<dbReference type="PROSITE" id="PS51463">
    <property type="entry name" value="P_GLUCOSE_ISOMERASE_3"/>
    <property type="match status" value="1"/>
</dbReference>
<sequence>MTTRPITLNNKTDQATLPRQQMGRGLPRYPANGALLEQAERLLALSPNRLCGDQAERQSLSFSFEDVELDMRGQRWDEQTLNALHKLAKSTRWRDELDRMIGGERINHSENRAVLHMALRHRESGLPFPEWATEAVDSSLVRMRHFAGAIQSGTYGNADGQPYTDLVLVGIGGSMLGPRLVYEALRPYWQPQLRLHFLENLDPAEFSDRVEVLNPHTTLVMVASKTFTTLETLKNAEALKRWMAAAGLDQEQLNRQFIALTAATGRAIEWGVAEEQVFPMWSWVGGRFSLWSTIGLPLMVALQPGTFEQLLEGAGLMDRHLLDADDQHNLPLHLALADLWNHNYLGAAGRAVVPYSHRLSLLKSYLQQLEMESNGKGVDEQGRSLPHHSAPLVLGGVGTPSQHAFFQLLHQGTHRIAVEILTIGAPESELGDHHAWLNANAQGQIEALMHGSAPSKEDAQSRVEGGQPVTHIRLNALTPSALGQLLALYEHKVFILACLWGINAFDQPGVELGKQLAKARIQPISFKP</sequence>
<feature type="active site" evidence="7">
    <location>
        <position position="514"/>
    </location>
</feature>
<dbReference type="SUPFAM" id="SSF53697">
    <property type="entry name" value="SIS domain"/>
    <property type="match status" value="1"/>
</dbReference>
<reference evidence="9 10" key="1">
    <citation type="submission" date="2018-08" db="EMBL/GenBank/DDBJ databases">
        <authorList>
            <person name="Khan S.A."/>
        </authorList>
    </citation>
    <scope>NUCLEOTIDE SEQUENCE [LARGE SCALE GENOMIC DNA]</scope>
    <source>
        <strain evidence="9 10">GTF-13</strain>
    </source>
</reference>
<dbReference type="UniPathway" id="UPA00109">
    <property type="reaction ID" value="UER00181"/>
</dbReference>
<evidence type="ECO:0000256" key="3">
    <source>
        <dbReference type="ARBA" id="ARBA00022432"/>
    </source>
</evidence>
<dbReference type="PANTHER" id="PTHR11469">
    <property type="entry name" value="GLUCOSE-6-PHOSPHATE ISOMERASE"/>
    <property type="match status" value="1"/>
</dbReference>
<evidence type="ECO:0000256" key="1">
    <source>
        <dbReference type="ARBA" id="ARBA00004926"/>
    </source>
</evidence>
<keyword evidence="10" id="KW-1185">Reference proteome</keyword>
<feature type="active site" description="Proton donor" evidence="7">
    <location>
        <position position="372"/>
    </location>
</feature>
<dbReference type="EMBL" id="QWEZ01000001">
    <property type="protein sequence ID" value="RRJ84484.1"/>
    <property type="molecule type" value="Genomic_DNA"/>
</dbReference>
<dbReference type="AlphaFoldDB" id="A0A3P3VPW3"/>
<gene>
    <name evidence="7" type="primary">pgi</name>
    <name evidence="9" type="ORF">D0544_05095</name>
</gene>
<dbReference type="UniPathway" id="UPA00138"/>
<dbReference type="InterPro" id="IPR035482">
    <property type="entry name" value="SIS_PGI_2"/>
</dbReference>